<evidence type="ECO:0000313" key="2">
    <source>
        <dbReference type="EMBL" id="QCD96589.1"/>
    </source>
</evidence>
<dbReference type="EMBL" id="CP039350">
    <property type="protein sequence ID" value="QCD96589.1"/>
    <property type="molecule type" value="Genomic_DNA"/>
</dbReference>
<name>A0A4D6M5E2_VIGUN</name>
<feature type="compositionally biased region" description="Basic residues" evidence="1">
    <location>
        <begin position="1"/>
        <end position="11"/>
    </location>
</feature>
<organism evidence="2 3">
    <name type="scientific">Vigna unguiculata</name>
    <name type="common">Cowpea</name>
    <dbReference type="NCBI Taxonomy" id="3917"/>
    <lineage>
        <taxon>Eukaryota</taxon>
        <taxon>Viridiplantae</taxon>
        <taxon>Streptophyta</taxon>
        <taxon>Embryophyta</taxon>
        <taxon>Tracheophyta</taxon>
        <taxon>Spermatophyta</taxon>
        <taxon>Magnoliopsida</taxon>
        <taxon>eudicotyledons</taxon>
        <taxon>Gunneridae</taxon>
        <taxon>Pentapetalae</taxon>
        <taxon>rosids</taxon>
        <taxon>fabids</taxon>
        <taxon>Fabales</taxon>
        <taxon>Fabaceae</taxon>
        <taxon>Papilionoideae</taxon>
        <taxon>50 kb inversion clade</taxon>
        <taxon>NPAAA clade</taxon>
        <taxon>indigoferoid/millettioid clade</taxon>
        <taxon>Phaseoleae</taxon>
        <taxon>Vigna</taxon>
    </lineage>
</organism>
<feature type="compositionally biased region" description="Polar residues" evidence="1">
    <location>
        <begin position="136"/>
        <end position="146"/>
    </location>
</feature>
<feature type="region of interest" description="Disordered" evidence="1">
    <location>
        <begin position="84"/>
        <end position="117"/>
    </location>
</feature>
<reference evidence="2 3" key="1">
    <citation type="submission" date="2019-04" db="EMBL/GenBank/DDBJ databases">
        <title>An improved genome assembly and genetic linkage map for asparagus bean, Vigna unguiculata ssp. sesquipedialis.</title>
        <authorList>
            <person name="Xia Q."/>
            <person name="Zhang R."/>
            <person name="Dong Y."/>
        </authorList>
    </citation>
    <scope>NUCLEOTIDE SEQUENCE [LARGE SCALE GENOMIC DNA]</scope>
    <source>
        <tissue evidence="2">Leaf</tissue>
    </source>
</reference>
<dbReference type="AlphaFoldDB" id="A0A4D6M5E2"/>
<sequence>MSTLHGNRRRSPFASTLDRSSSHVVGEEGITISLHRSCTCNNRDSEPPCTLIPHPITGPPLREKTRGNHCDNHLHPHATVAPATINTSRHPPWQFCNNSSESATPQRSSENELAQPPSMAVPLHLHLDRSSDAHRSLSTPRSSNHSAPLATTVPSAPLAGSNRATTAAIAAVQASIASTETLVWRENTLPRISL</sequence>
<feature type="compositionally biased region" description="Polar residues" evidence="1">
    <location>
        <begin position="84"/>
        <end position="112"/>
    </location>
</feature>
<feature type="region of interest" description="Disordered" evidence="1">
    <location>
        <begin position="131"/>
        <end position="158"/>
    </location>
</feature>
<feature type="compositionally biased region" description="Polar residues" evidence="1">
    <location>
        <begin position="13"/>
        <end position="23"/>
    </location>
</feature>
<proteinExistence type="predicted"/>
<evidence type="ECO:0000256" key="1">
    <source>
        <dbReference type="SAM" id="MobiDB-lite"/>
    </source>
</evidence>
<gene>
    <name evidence="2" type="ORF">DEO72_LG6g1295</name>
</gene>
<accession>A0A4D6M5E2</accession>
<feature type="region of interest" description="Disordered" evidence="1">
    <location>
        <begin position="1"/>
        <end position="24"/>
    </location>
</feature>
<keyword evidence="3" id="KW-1185">Reference proteome</keyword>
<protein>
    <submittedName>
        <fullName evidence="2">Uncharacterized protein</fullName>
    </submittedName>
</protein>
<evidence type="ECO:0000313" key="3">
    <source>
        <dbReference type="Proteomes" id="UP000501690"/>
    </source>
</evidence>
<dbReference type="Proteomes" id="UP000501690">
    <property type="component" value="Linkage Group LG6"/>
</dbReference>